<keyword evidence="4" id="KW-1185">Reference proteome</keyword>
<evidence type="ECO:0000259" key="1">
    <source>
        <dbReference type="Pfam" id="PF23571"/>
    </source>
</evidence>
<gene>
    <name evidence="3" type="ORF">SCLCIDRAFT_17323</name>
</gene>
<accession>A0A0C2ZT30</accession>
<dbReference type="InterPro" id="IPR004993">
    <property type="entry name" value="GH3"/>
</dbReference>
<dbReference type="HOGENOM" id="CLU_032936_0_0_1"/>
<evidence type="ECO:0000313" key="3">
    <source>
        <dbReference type="EMBL" id="KIM55712.1"/>
    </source>
</evidence>
<sequence length="616" mass="69196">MTTAGQFPPQPISYLPSELLASLRGRTLAVLSYLVKTNSISTYFNDAGSLSAFRDALGLTAHGQLNSDLLSNPDLLFNAYHDTVTLTDDRNYRPFVSRFFEQPCKTSAVENLMAPGMPFFIVHSSGTSGGTPKCYPKYRHPEHMSTSTSHVMTATAPVSKSGGKNCLLYSLTSRQVVTSLNDDGEMDRHMPVCIMSTGTVRMFNDMVVDRDPIYQTMKIPNHSSPTAVAYIKNYKSMLFVHALFAVQEPQLELINAMFTTVFRDFCHVIGSNWDTILDCIESGTVPVLDGTDHVREHLERYFKADPERAAELRKIDTKASGWLTKVWPGLHTVFAISSGQFVMAVPEIRHYIGPDIPLHSLGITCSEAFLALPYDQRDPNLYKIVGSDDIVEFLPENAPEESQYVIQSWNVEVGKRYEIILTTRDGFWRFRLNDIVEVVGFDPLDGQPIIHYIEVRSELHCNIQVAHISLQRRDGGLRVANEITTEDQLRQVAIASSRILGTVSEFCAAADLRMIMPRYAFYVELQNEIPPSASTAPQLVHDVLSKYNDNYRTESLSGKIGTPVVCILRRGTFGEYREWRVRKDNIAAGQIKVPAVVYNPEILQFLDERVIQEFSA</sequence>
<dbReference type="EMBL" id="KN822128">
    <property type="protein sequence ID" value="KIM55712.1"/>
    <property type="molecule type" value="Genomic_DNA"/>
</dbReference>
<protein>
    <recommendedName>
        <fullName evidence="5">GH3 auxin-responsive promoter</fullName>
    </recommendedName>
</protein>
<dbReference type="InParanoid" id="A0A0C2ZT30"/>
<name>A0A0C2ZT30_9AGAM</name>
<dbReference type="AlphaFoldDB" id="A0A0C2ZT30"/>
<dbReference type="Pfam" id="PF03321">
    <property type="entry name" value="GH3"/>
    <property type="match status" value="1"/>
</dbReference>
<dbReference type="InterPro" id="IPR055377">
    <property type="entry name" value="GH3_M"/>
</dbReference>
<evidence type="ECO:0000313" key="4">
    <source>
        <dbReference type="Proteomes" id="UP000053989"/>
    </source>
</evidence>
<proteinExistence type="predicted"/>
<dbReference type="InterPro" id="IPR055378">
    <property type="entry name" value="GH3_C"/>
</dbReference>
<dbReference type="GO" id="GO:0016881">
    <property type="term" value="F:acid-amino acid ligase activity"/>
    <property type="evidence" value="ECO:0007669"/>
    <property type="project" value="TreeGrafter"/>
</dbReference>
<reference evidence="3 4" key="1">
    <citation type="submission" date="2014-04" db="EMBL/GenBank/DDBJ databases">
        <authorList>
            <consortium name="DOE Joint Genome Institute"/>
            <person name="Kuo A."/>
            <person name="Kohler A."/>
            <person name="Nagy L.G."/>
            <person name="Floudas D."/>
            <person name="Copeland A."/>
            <person name="Barry K.W."/>
            <person name="Cichocki N."/>
            <person name="Veneault-Fourrey C."/>
            <person name="LaButti K."/>
            <person name="Lindquist E.A."/>
            <person name="Lipzen A."/>
            <person name="Lundell T."/>
            <person name="Morin E."/>
            <person name="Murat C."/>
            <person name="Sun H."/>
            <person name="Tunlid A."/>
            <person name="Henrissat B."/>
            <person name="Grigoriev I.V."/>
            <person name="Hibbett D.S."/>
            <person name="Martin F."/>
            <person name="Nordberg H.P."/>
            <person name="Cantor M.N."/>
            <person name="Hua S.X."/>
        </authorList>
    </citation>
    <scope>NUCLEOTIDE SEQUENCE [LARGE SCALE GENOMIC DNA]</scope>
    <source>
        <strain evidence="3 4">Foug A</strain>
    </source>
</reference>
<feature type="domain" description="GH3 middle" evidence="1">
    <location>
        <begin position="391"/>
        <end position="441"/>
    </location>
</feature>
<dbReference type="Pfam" id="PF23571">
    <property type="entry name" value="GH3_M"/>
    <property type="match status" value="1"/>
</dbReference>
<dbReference type="Pfam" id="PF23572">
    <property type="entry name" value="GH3_C"/>
    <property type="match status" value="1"/>
</dbReference>
<dbReference type="GO" id="GO:0005737">
    <property type="term" value="C:cytoplasm"/>
    <property type="evidence" value="ECO:0007669"/>
    <property type="project" value="TreeGrafter"/>
</dbReference>
<organism evidence="3 4">
    <name type="scientific">Scleroderma citrinum Foug A</name>
    <dbReference type="NCBI Taxonomy" id="1036808"/>
    <lineage>
        <taxon>Eukaryota</taxon>
        <taxon>Fungi</taxon>
        <taxon>Dikarya</taxon>
        <taxon>Basidiomycota</taxon>
        <taxon>Agaricomycotina</taxon>
        <taxon>Agaricomycetes</taxon>
        <taxon>Agaricomycetidae</taxon>
        <taxon>Boletales</taxon>
        <taxon>Sclerodermatineae</taxon>
        <taxon>Sclerodermataceae</taxon>
        <taxon>Scleroderma</taxon>
    </lineage>
</organism>
<evidence type="ECO:0008006" key="5">
    <source>
        <dbReference type="Google" id="ProtNLM"/>
    </source>
</evidence>
<dbReference type="OrthoDB" id="10004661at2759"/>
<dbReference type="Proteomes" id="UP000053989">
    <property type="component" value="Unassembled WGS sequence"/>
</dbReference>
<reference evidence="4" key="2">
    <citation type="submission" date="2015-01" db="EMBL/GenBank/DDBJ databases">
        <title>Evolutionary Origins and Diversification of the Mycorrhizal Mutualists.</title>
        <authorList>
            <consortium name="DOE Joint Genome Institute"/>
            <consortium name="Mycorrhizal Genomics Consortium"/>
            <person name="Kohler A."/>
            <person name="Kuo A."/>
            <person name="Nagy L.G."/>
            <person name="Floudas D."/>
            <person name="Copeland A."/>
            <person name="Barry K.W."/>
            <person name="Cichocki N."/>
            <person name="Veneault-Fourrey C."/>
            <person name="LaButti K."/>
            <person name="Lindquist E.A."/>
            <person name="Lipzen A."/>
            <person name="Lundell T."/>
            <person name="Morin E."/>
            <person name="Murat C."/>
            <person name="Riley R."/>
            <person name="Ohm R."/>
            <person name="Sun H."/>
            <person name="Tunlid A."/>
            <person name="Henrissat B."/>
            <person name="Grigoriev I.V."/>
            <person name="Hibbett D.S."/>
            <person name="Martin F."/>
        </authorList>
    </citation>
    <scope>NUCLEOTIDE SEQUENCE [LARGE SCALE GENOMIC DNA]</scope>
    <source>
        <strain evidence="4">Foug A</strain>
    </source>
</reference>
<feature type="domain" description="GH3 C-terminal" evidence="2">
    <location>
        <begin position="501"/>
        <end position="600"/>
    </location>
</feature>
<evidence type="ECO:0000259" key="2">
    <source>
        <dbReference type="Pfam" id="PF23572"/>
    </source>
</evidence>
<dbReference type="PANTHER" id="PTHR31901:SF9">
    <property type="entry name" value="GH3 DOMAIN-CONTAINING PROTEIN"/>
    <property type="match status" value="1"/>
</dbReference>
<dbReference type="PANTHER" id="PTHR31901">
    <property type="entry name" value="GH3 DOMAIN-CONTAINING PROTEIN"/>
    <property type="match status" value="1"/>
</dbReference>